<dbReference type="InterPro" id="IPR005180">
    <property type="entry name" value="DUF302"/>
</dbReference>
<dbReference type="CDD" id="cd14797">
    <property type="entry name" value="DUF302"/>
    <property type="match status" value="1"/>
</dbReference>
<dbReference type="Pfam" id="PF03625">
    <property type="entry name" value="DUF302"/>
    <property type="match status" value="1"/>
</dbReference>
<comment type="caution">
    <text evidence="2">The sequence shown here is derived from an EMBL/GenBank/DDBJ whole genome shotgun (WGS) entry which is preliminary data.</text>
</comment>
<keyword evidence="3" id="KW-1185">Reference proteome</keyword>
<sequence>MSLTDITTADAQGILIKECKLPVKETMDLIQRYAESHGATVYTRIDQQSEARKNGITLQPLEYLLFGNPQKGAALMASNPLIALDLPLKIICWQNQDGKTLIAFNDHEFISRRYGFETAADSPLNLVRFIDQVFF</sequence>
<dbReference type="EMBL" id="SOZE01000021">
    <property type="protein sequence ID" value="TFF35491.1"/>
    <property type="molecule type" value="Genomic_DNA"/>
</dbReference>
<evidence type="ECO:0000313" key="3">
    <source>
        <dbReference type="Proteomes" id="UP000297540"/>
    </source>
</evidence>
<dbReference type="Proteomes" id="UP000297540">
    <property type="component" value="Unassembled WGS sequence"/>
</dbReference>
<name>A0A4Y8S9Y0_9SPHI</name>
<gene>
    <name evidence="2" type="ORF">E2R66_18560</name>
</gene>
<feature type="domain" description="DUF302" evidence="1">
    <location>
        <begin position="45"/>
        <end position="106"/>
    </location>
</feature>
<dbReference type="SUPFAM" id="SSF103247">
    <property type="entry name" value="TT1751-like"/>
    <property type="match status" value="1"/>
</dbReference>
<proteinExistence type="predicted"/>
<evidence type="ECO:0000313" key="2">
    <source>
        <dbReference type="EMBL" id="TFF35491.1"/>
    </source>
</evidence>
<dbReference type="OrthoDB" id="9799367at2"/>
<dbReference type="Gene3D" id="3.30.310.70">
    <property type="entry name" value="TT1751-like domain"/>
    <property type="match status" value="1"/>
</dbReference>
<dbReference type="PANTHER" id="PTHR38342">
    <property type="entry name" value="SLR5037 PROTEIN"/>
    <property type="match status" value="1"/>
</dbReference>
<protein>
    <submittedName>
        <fullName evidence="2">DUF302 domain-containing protein</fullName>
    </submittedName>
</protein>
<dbReference type="PANTHER" id="PTHR38342:SF2">
    <property type="entry name" value="INNER MEMBRANE OR EXPORTED"/>
    <property type="match status" value="1"/>
</dbReference>
<organism evidence="2 3">
    <name type="scientific">Mucilaginibacter psychrotolerans</name>
    <dbReference type="NCBI Taxonomy" id="1524096"/>
    <lineage>
        <taxon>Bacteria</taxon>
        <taxon>Pseudomonadati</taxon>
        <taxon>Bacteroidota</taxon>
        <taxon>Sphingobacteriia</taxon>
        <taxon>Sphingobacteriales</taxon>
        <taxon>Sphingobacteriaceae</taxon>
        <taxon>Mucilaginibacter</taxon>
    </lineage>
</organism>
<reference evidence="2 3" key="1">
    <citation type="journal article" date="2017" name="Int. J. Syst. Evol. Microbiol.">
        <title>Mucilaginibacterpsychrotolerans sp. nov., isolated from peatlands.</title>
        <authorList>
            <person name="Deng Y."/>
            <person name="Shen L."/>
            <person name="Xu B."/>
            <person name="Liu Y."/>
            <person name="Gu Z."/>
            <person name="Liu H."/>
            <person name="Zhou Y."/>
        </authorList>
    </citation>
    <scope>NUCLEOTIDE SEQUENCE [LARGE SCALE GENOMIC DNA]</scope>
    <source>
        <strain evidence="2 3">NH7-4</strain>
    </source>
</reference>
<evidence type="ECO:0000259" key="1">
    <source>
        <dbReference type="Pfam" id="PF03625"/>
    </source>
</evidence>
<dbReference type="RefSeq" id="WP_133233420.1">
    <property type="nucleotide sequence ID" value="NZ_SOZE01000021.1"/>
</dbReference>
<dbReference type="InterPro" id="IPR035923">
    <property type="entry name" value="TT1751-like_sf"/>
</dbReference>
<accession>A0A4Y8S9Y0</accession>
<dbReference type="AlphaFoldDB" id="A0A4Y8S9Y0"/>